<dbReference type="GO" id="GO:0043113">
    <property type="term" value="P:receptor clustering"/>
    <property type="evidence" value="ECO:0007669"/>
    <property type="project" value="TreeGrafter"/>
</dbReference>
<dbReference type="PROSITE" id="PS50106">
    <property type="entry name" value="PDZ"/>
    <property type="match status" value="2"/>
</dbReference>
<dbReference type="GO" id="GO:0031697">
    <property type="term" value="F:beta-1 adrenergic receptor binding"/>
    <property type="evidence" value="ECO:0007669"/>
    <property type="project" value="TreeGrafter"/>
</dbReference>
<dbReference type="FunFam" id="2.30.42.10:FF:000005">
    <property type="entry name" value="Membrane associated guanylate kinase, WW and PDZ domain containing 1"/>
    <property type="match status" value="1"/>
</dbReference>
<dbReference type="Pfam" id="PF00397">
    <property type="entry name" value="WW"/>
    <property type="match status" value="1"/>
</dbReference>
<evidence type="ECO:0000259" key="5">
    <source>
        <dbReference type="PROSITE" id="PS50020"/>
    </source>
</evidence>
<dbReference type="PROSITE" id="PS01159">
    <property type="entry name" value="WW_DOMAIN_1"/>
    <property type="match status" value="2"/>
</dbReference>
<feature type="compositionally biased region" description="Basic and acidic residues" evidence="4">
    <location>
        <begin position="17"/>
        <end position="26"/>
    </location>
</feature>
<dbReference type="Gene3D" id="2.20.70.10">
    <property type="match status" value="2"/>
</dbReference>
<evidence type="ECO:0000256" key="1">
    <source>
        <dbReference type="ARBA" id="ARBA00004170"/>
    </source>
</evidence>
<feature type="region of interest" description="Disordered" evidence="4">
    <location>
        <begin position="333"/>
        <end position="360"/>
    </location>
</feature>
<feature type="region of interest" description="Disordered" evidence="4">
    <location>
        <begin position="17"/>
        <end position="77"/>
    </location>
</feature>
<dbReference type="GO" id="GO:0005911">
    <property type="term" value="C:cell-cell junction"/>
    <property type="evidence" value="ECO:0007669"/>
    <property type="project" value="TreeGrafter"/>
</dbReference>
<dbReference type="SMART" id="SM00456">
    <property type="entry name" value="WW"/>
    <property type="match status" value="2"/>
</dbReference>
<dbReference type="PANTHER" id="PTHR10316">
    <property type="entry name" value="MEMBRANE ASSOCIATED GUANYLATE KINASE-RELATED"/>
    <property type="match status" value="1"/>
</dbReference>
<dbReference type="CDD" id="cd06732">
    <property type="entry name" value="PDZ2_MAGI-1_3-like"/>
    <property type="match status" value="1"/>
</dbReference>
<keyword evidence="3" id="KW-0472">Membrane</keyword>
<dbReference type="STRING" id="8022.A0A060X676"/>
<dbReference type="InterPro" id="IPR001202">
    <property type="entry name" value="WW_dom"/>
</dbReference>
<feature type="domain" description="PDZ" evidence="6">
    <location>
        <begin position="196"/>
        <end position="265"/>
    </location>
</feature>
<dbReference type="CDD" id="cd00201">
    <property type="entry name" value="WW"/>
    <property type="match status" value="2"/>
</dbReference>
<accession>A0A060X676</accession>
<dbReference type="InterPro" id="IPR001478">
    <property type="entry name" value="PDZ"/>
</dbReference>
<evidence type="ECO:0000256" key="3">
    <source>
        <dbReference type="ARBA" id="ARBA00023136"/>
    </source>
</evidence>
<protein>
    <recommendedName>
        <fullName evidence="9">Membrane-associated guanylate kinase, WW and PDZ domain-containing protein 2</fullName>
    </recommendedName>
</protein>
<dbReference type="SMART" id="SM00228">
    <property type="entry name" value="PDZ"/>
    <property type="match status" value="2"/>
</dbReference>
<organism evidence="7 8">
    <name type="scientific">Oncorhynchus mykiss</name>
    <name type="common">Rainbow trout</name>
    <name type="synonym">Salmo gairdneri</name>
    <dbReference type="NCBI Taxonomy" id="8022"/>
    <lineage>
        <taxon>Eukaryota</taxon>
        <taxon>Metazoa</taxon>
        <taxon>Chordata</taxon>
        <taxon>Craniata</taxon>
        <taxon>Vertebrata</taxon>
        <taxon>Euteleostomi</taxon>
        <taxon>Actinopterygii</taxon>
        <taxon>Neopterygii</taxon>
        <taxon>Teleostei</taxon>
        <taxon>Protacanthopterygii</taxon>
        <taxon>Salmoniformes</taxon>
        <taxon>Salmonidae</taxon>
        <taxon>Salmoninae</taxon>
        <taxon>Oncorhynchus</taxon>
    </lineage>
</organism>
<comment type="subcellular location">
    <subcellularLocation>
        <location evidence="1">Membrane</location>
        <topology evidence="1">Peripheral membrane protein</topology>
    </subcellularLocation>
</comment>
<feature type="domain" description="WW" evidence="5">
    <location>
        <begin position="74"/>
        <end position="107"/>
    </location>
</feature>
<dbReference type="EMBL" id="FR905027">
    <property type="protein sequence ID" value="CDQ75118.1"/>
    <property type="molecule type" value="Genomic_DNA"/>
</dbReference>
<evidence type="ECO:0000313" key="7">
    <source>
        <dbReference type="EMBL" id="CDQ75118.1"/>
    </source>
</evidence>
<dbReference type="GO" id="GO:0046332">
    <property type="term" value="F:SMAD binding"/>
    <property type="evidence" value="ECO:0007669"/>
    <property type="project" value="TreeGrafter"/>
</dbReference>
<dbReference type="AlphaFoldDB" id="A0A060X676"/>
<name>A0A060X676_ONCMY</name>
<dbReference type="Gene3D" id="2.30.42.10">
    <property type="match status" value="2"/>
</dbReference>
<dbReference type="GO" id="GO:0007165">
    <property type="term" value="P:signal transduction"/>
    <property type="evidence" value="ECO:0007669"/>
    <property type="project" value="TreeGrafter"/>
</dbReference>
<dbReference type="GO" id="GO:0070699">
    <property type="term" value="F:type II activin receptor binding"/>
    <property type="evidence" value="ECO:0007669"/>
    <property type="project" value="TreeGrafter"/>
</dbReference>
<dbReference type="GO" id="GO:0005737">
    <property type="term" value="C:cytoplasm"/>
    <property type="evidence" value="ECO:0007669"/>
    <property type="project" value="TreeGrafter"/>
</dbReference>
<sequence>MSVYNLLFETGYILAESSEHEDKSTDVSEEVSMMDVLTLPPPFTEPPTEGEESPEREPPKSPPKLPKGDEEELGPLPDNWEMAYTEKEEVYFIDHNTKTTSWLDPRLAKKAKPPEECKEDELPYGWEKIDDPIYGSYYVDHINRRTQFENPVLEAKRRLEQQMQNQGLSALPLPTIYREKPPFTRDPTQLKGSFLSTALQKSNMGFGFTIIGGDEPDEFLQVKSIIPEGPAAQNQKMDTGDVIVYINDICCLGTTHADVVKLFQSVLIGQSITLVLCRGYPLPFDPEDPSGASAGNSLTPIGMEHHPMVVNGRSSYNHYLEYLSLSSQLPSQALAQPGAPHPGDTHLDGSSLPLTNPGSAPTGAELLTVTMVKRAEGFGFTIADSPTGQRVKQVLEPVVQDGVSLNEGDLILEVNQQGVVGARHGRVVELLKECPVGAEATLLIQRGGGEGRSFCLLNSLFLT</sequence>
<reference evidence="7" key="1">
    <citation type="journal article" date="2014" name="Nat. Commun.">
        <title>The rainbow trout genome provides novel insights into evolution after whole-genome duplication in vertebrates.</title>
        <authorList>
            <person name="Berthelot C."/>
            <person name="Brunet F."/>
            <person name="Chalopin D."/>
            <person name="Juanchich A."/>
            <person name="Bernard M."/>
            <person name="Noel B."/>
            <person name="Bento P."/>
            <person name="Da Silva C."/>
            <person name="Labadie K."/>
            <person name="Alberti A."/>
            <person name="Aury J.M."/>
            <person name="Louis A."/>
            <person name="Dehais P."/>
            <person name="Bardou P."/>
            <person name="Montfort J."/>
            <person name="Klopp C."/>
            <person name="Cabau C."/>
            <person name="Gaspin C."/>
            <person name="Thorgaard G.H."/>
            <person name="Boussaha M."/>
            <person name="Quillet E."/>
            <person name="Guyomard R."/>
            <person name="Galiana D."/>
            <person name="Bobe J."/>
            <person name="Volff J.N."/>
            <person name="Genet C."/>
            <person name="Wincker P."/>
            <person name="Jaillon O."/>
            <person name="Roest Crollius H."/>
            <person name="Guiguen Y."/>
        </authorList>
    </citation>
    <scope>NUCLEOTIDE SEQUENCE [LARGE SCALE GENOMIC DNA]</scope>
</reference>
<dbReference type="GO" id="GO:0005886">
    <property type="term" value="C:plasma membrane"/>
    <property type="evidence" value="ECO:0007669"/>
    <property type="project" value="GOC"/>
</dbReference>
<evidence type="ECO:0000256" key="4">
    <source>
        <dbReference type="SAM" id="MobiDB-lite"/>
    </source>
</evidence>
<dbReference type="SUPFAM" id="SSF51045">
    <property type="entry name" value="WW domain"/>
    <property type="match status" value="2"/>
</dbReference>
<dbReference type="SUPFAM" id="SSF50156">
    <property type="entry name" value="PDZ domain-like"/>
    <property type="match status" value="2"/>
</dbReference>
<evidence type="ECO:0008006" key="9">
    <source>
        <dbReference type="Google" id="ProtNLM"/>
    </source>
</evidence>
<dbReference type="InterPro" id="IPR036020">
    <property type="entry name" value="WW_dom_sf"/>
</dbReference>
<gene>
    <name evidence="7" type="ORF">GSONMT00016401001</name>
</gene>
<evidence type="ECO:0000259" key="6">
    <source>
        <dbReference type="PROSITE" id="PS50106"/>
    </source>
</evidence>
<dbReference type="InterPro" id="IPR036034">
    <property type="entry name" value="PDZ_sf"/>
</dbReference>
<dbReference type="FunFam" id="2.20.70.10:FF:000001">
    <property type="entry name" value="Membrane-associated guanylate kinase, WW and PDZ domain-containing protein 1"/>
    <property type="match status" value="1"/>
</dbReference>
<dbReference type="PaxDb" id="8022-A0A060X676"/>
<proteinExistence type="predicted"/>
<dbReference type="FunFam" id="2.20.70.10:FF:000002">
    <property type="entry name" value="Membrane-associated guanylate kinase, WW and PDZ domain-containing protein 3 isoform 1"/>
    <property type="match status" value="1"/>
</dbReference>
<feature type="domain" description="WW" evidence="5">
    <location>
        <begin position="120"/>
        <end position="153"/>
    </location>
</feature>
<evidence type="ECO:0000256" key="2">
    <source>
        <dbReference type="ARBA" id="ARBA00022737"/>
    </source>
</evidence>
<evidence type="ECO:0000313" key="8">
    <source>
        <dbReference type="Proteomes" id="UP000193380"/>
    </source>
</evidence>
<reference evidence="7" key="2">
    <citation type="submission" date="2014-03" db="EMBL/GenBank/DDBJ databases">
        <authorList>
            <person name="Genoscope - CEA"/>
        </authorList>
    </citation>
    <scope>NUCLEOTIDE SEQUENCE</scope>
</reference>
<dbReference type="PROSITE" id="PS50020">
    <property type="entry name" value="WW_DOMAIN_2"/>
    <property type="match status" value="2"/>
</dbReference>
<dbReference type="PANTHER" id="PTHR10316:SF78">
    <property type="entry name" value="MEMBRANE-ASSOCIATED GUANYLATE KINASE, WW AND PDZ DOMAIN-CONTAINING PROTEIN 2 ISOFORM X1"/>
    <property type="match status" value="1"/>
</dbReference>
<keyword evidence="2" id="KW-0677">Repeat</keyword>
<dbReference type="CDD" id="cd06731">
    <property type="entry name" value="PDZ1_MAGI-1_3-like"/>
    <property type="match status" value="1"/>
</dbReference>
<dbReference type="Pfam" id="PF00595">
    <property type="entry name" value="PDZ"/>
    <property type="match status" value="2"/>
</dbReference>
<dbReference type="GO" id="GO:0030425">
    <property type="term" value="C:dendrite"/>
    <property type="evidence" value="ECO:0007669"/>
    <property type="project" value="TreeGrafter"/>
</dbReference>
<feature type="domain" description="PDZ" evidence="6">
    <location>
        <begin position="368"/>
        <end position="433"/>
    </location>
</feature>
<dbReference type="Proteomes" id="UP000193380">
    <property type="component" value="Unassembled WGS sequence"/>
</dbReference>
<dbReference type="GO" id="GO:0030159">
    <property type="term" value="F:signaling receptor complex adaptor activity"/>
    <property type="evidence" value="ECO:0007669"/>
    <property type="project" value="TreeGrafter"/>
</dbReference>